<sequence>MSSSIYKSLKFGDLEPTRAYRNDNSISQYKCCATLRCDGDPKCSSCARLRIVDTKRPVVAQVSIVTNTESDSRDKKRVESDSSNLEEVDTASNIQEEAETDSNIQEEAKTDSNTQEEVETNSNFNNQKEAETNFKSQPEAESDFGNLECKQTEAESDSRQPIPHSDRYAYLDDHQHFLVIIANNLHQAQEKLLNVLRKHKKAIRWTLSNLPGMNPSISMHKFLLEEDARSIRQQ</sequence>
<dbReference type="EMBL" id="QJKJ01004358">
    <property type="protein sequence ID" value="RDX94503.1"/>
    <property type="molecule type" value="Genomic_DNA"/>
</dbReference>
<comment type="caution">
    <text evidence="2">The sequence shown here is derived from an EMBL/GenBank/DDBJ whole genome shotgun (WGS) entry which is preliminary data.</text>
</comment>
<protein>
    <submittedName>
        <fullName evidence="2">Uncharacterized protein</fullName>
    </submittedName>
</protein>
<proteinExistence type="predicted"/>
<evidence type="ECO:0000313" key="2">
    <source>
        <dbReference type="EMBL" id="RDX94503.1"/>
    </source>
</evidence>
<gene>
    <name evidence="2" type="ORF">CR513_23102</name>
</gene>
<feature type="region of interest" description="Disordered" evidence="1">
    <location>
        <begin position="65"/>
        <end position="144"/>
    </location>
</feature>
<feature type="compositionally biased region" description="Polar residues" evidence="1">
    <location>
        <begin position="90"/>
        <end position="113"/>
    </location>
</feature>
<feature type="compositionally biased region" description="Basic and acidic residues" evidence="1">
    <location>
        <begin position="70"/>
        <end position="80"/>
    </location>
</feature>
<keyword evidence="3" id="KW-1185">Reference proteome</keyword>
<evidence type="ECO:0000256" key="1">
    <source>
        <dbReference type="SAM" id="MobiDB-lite"/>
    </source>
</evidence>
<dbReference type="AlphaFoldDB" id="A0A371GVQ0"/>
<feature type="non-terminal residue" evidence="2">
    <location>
        <position position="1"/>
    </location>
</feature>
<organism evidence="2 3">
    <name type="scientific">Mucuna pruriens</name>
    <name type="common">Velvet bean</name>
    <name type="synonym">Dolichos pruriens</name>
    <dbReference type="NCBI Taxonomy" id="157652"/>
    <lineage>
        <taxon>Eukaryota</taxon>
        <taxon>Viridiplantae</taxon>
        <taxon>Streptophyta</taxon>
        <taxon>Embryophyta</taxon>
        <taxon>Tracheophyta</taxon>
        <taxon>Spermatophyta</taxon>
        <taxon>Magnoliopsida</taxon>
        <taxon>eudicotyledons</taxon>
        <taxon>Gunneridae</taxon>
        <taxon>Pentapetalae</taxon>
        <taxon>rosids</taxon>
        <taxon>fabids</taxon>
        <taxon>Fabales</taxon>
        <taxon>Fabaceae</taxon>
        <taxon>Papilionoideae</taxon>
        <taxon>50 kb inversion clade</taxon>
        <taxon>NPAAA clade</taxon>
        <taxon>indigoferoid/millettioid clade</taxon>
        <taxon>Phaseoleae</taxon>
        <taxon>Mucuna</taxon>
    </lineage>
</organism>
<reference evidence="2" key="1">
    <citation type="submission" date="2018-05" db="EMBL/GenBank/DDBJ databases">
        <title>Draft genome of Mucuna pruriens seed.</title>
        <authorList>
            <person name="Nnadi N.E."/>
            <person name="Vos R."/>
            <person name="Hasami M.H."/>
            <person name="Devisetty U.K."/>
            <person name="Aguiy J.C."/>
        </authorList>
    </citation>
    <scope>NUCLEOTIDE SEQUENCE [LARGE SCALE GENOMIC DNA]</scope>
    <source>
        <strain evidence="2">JCA_2017</strain>
    </source>
</reference>
<dbReference type="Proteomes" id="UP000257109">
    <property type="component" value="Unassembled WGS sequence"/>
</dbReference>
<name>A0A371GVQ0_MUCPR</name>
<accession>A0A371GVQ0</accession>
<evidence type="ECO:0000313" key="3">
    <source>
        <dbReference type="Proteomes" id="UP000257109"/>
    </source>
</evidence>